<keyword evidence="2" id="KW-1185">Reference proteome</keyword>
<organism evidence="1 2">
    <name type="scientific">Litchfieldia luteola</name>
    <dbReference type="NCBI Taxonomy" id="682179"/>
    <lineage>
        <taxon>Bacteria</taxon>
        <taxon>Bacillati</taxon>
        <taxon>Bacillota</taxon>
        <taxon>Bacilli</taxon>
        <taxon>Bacillales</taxon>
        <taxon>Bacillaceae</taxon>
        <taxon>Litchfieldia</taxon>
    </lineage>
</organism>
<evidence type="ECO:0000313" key="1">
    <source>
        <dbReference type="EMBL" id="MBE4909021.1"/>
    </source>
</evidence>
<proteinExistence type="predicted"/>
<accession>A0ABR9QKJ0</accession>
<name>A0ABR9QKJ0_9BACI</name>
<dbReference type="Proteomes" id="UP001516662">
    <property type="component" value="Unassembled WGS sequence"/>
</dbReference>
<protein>
    <submittedName>
        <fullName evidence="1">Uncharacterized protein</fullName>
    </submittedName>
</protein>
<gene>
    <name evidence="1" type="ORF">IMZ08_13210</name>
</gene>
<evidence type="ECO:0000313" key="2">
    <source>
        <dbReference type="Proteomes" id="UP001516662"/>
    </source>
</evidence>
<sequence>MNMLRIDIDQLLENTAFDYKEKEYVPVIRRIDIDQLLESERDVTIKKAIS</sequence>
<dbReference type="EMBL" id="JADCLJ010000020">
    <property type="protein sequence ID" value="MBE4909021.1"/>
    <property type="molecule type" value="Genomic_DNA"/>
</dbReference>
<dbReference type="RefSeq" id="WP_193537193.1">
    <property type="nucleotide sequence ID" value="NZ_JADCLJ010000020.1"/>
</dbReference>
<reference evidence="1 2" key="1">
    <citation type="submission" date="2020-10" db="EMBL/GenBank/DDBJ databases">
        <title>Bacillus sp. HD4P25, an endophyte from a halophyte.</title>
        <authorList>
            <person name="Sun J.-Q."/>
        </authorList>
    </citation>
    <scope>NUCLEOTIDE SEQUENCE [LARGE SCALE GENOMIC DNA]</scope>
    <source>
        <strain evidence="1 2">YIM 93174</strain>
    </source>
</reference>
<comment type="caution">
    <text evidence="1">The sequence shown here is derived from an EMBL/GenBank/DDBJ whole genome shotgun (WGS) entry which is preliminary data.</text>
</comment>